<accession>A0A0A9CVB9</accession>
<dbReference type="AlphaFoldDB" id="A0A0A9CVB9"/>
<organism evidence="1">
    <name type="scientific">Arundo donax</name>
    <name type="common">Giant reed</name>
    <name type="synonym">Donax arundinaceus</name>
    <dbReference type="NCBI Taxonomy" id="35708"/>
    <lineage>
        <taxon>Eukaryota</taxon>
        <taxon>Viridiplantae</taxon>
        <taxon>Streptophyta</taxon>
        <taxon>Embryophyta</taxon>
        <taxon>Tracheophyta</taxon>
        <taxon>Spermatophyta</taxon>
        <taxon>Magnoliopsida</taxon>
        <taxon>Liliopsida</taxon>
        <taxon>Poales</taxon>
        <taxon>Poaceae</taxon>
        <taxon>PACMAD clade</taxon>
        <taxon>Arundinoideae</taxon>
        <taxon>Arundineae</taxon>
        <taxon>Arundo</taxon>
    </lineage>
</organism>
<reference evidence="1" key="2">
    <citation type="journal article" date="2015" name="Data Brief">
        <title>Shoot transcriptome of the giant reed, Arundo donax.</title>
        <authorList>
            <person name="Barrero R.A."/>
            <person name="Guerrero F.D."/>
            <person name="Moolhuijzen P."/>
            <person name="Goolsby J.A."/>
            <person name="Tidwell J."/>
            <person name="Bellgard S.E."/>
            <person name="Bellgard M.I."/>
        </authorList>
    </citation>
    <scope>NUCLEOTIDE SEQUENCE</scope>
    <source>
        <tissue evidence="1">Shoot tissue taken approximately 20 cm above the soil surface</tissue>
    </source>
</reference>
<protein>
    <recommendedName>
        <fullName evidence="2">Serine-threonine/tyrosine-protein kinase catalytic domain-containing protein</fullName>
    </recommendedName>
</protein>
<proteinExistence type="predicted"/>
<evidence type="ECO:0008006" key="2">
    <source>
        <dbReference type="Google" id="ProtNLM"/>
    </source>
</evidence>
<sequence length="71" mass="8172">MTSGFTSESMKELLRLTSWCLNPVREHRPSMSFVETEIHRIREQEIRLTTVMAESSTPIVTLGSQLFTSTR</sequence>
<reference evidence="1" key="1">
    <citation type="submission" date="2014-09" db="EMBL/GenBank/DDBJ databases">
        <authorList>
            <person name="Magalhaes I.L.F."/>
            <person name="Oliveira U."/>
            <person name="Santos F.R."/>
            <person name="Vidigal T.H.D.A."/>
            <person name="Brescovit A.D."/>
            <person name="Santos A.J."/>
        </authorList>
    </citation>
    <scope>NUCLEOTIDE SEQUENCE</scope>
    <source>
        <tissue evidence="1">Shoot tissue taken approximately 20 cm above the soil surface</tissue>
    </source>
</reference>
<dbReference type="EMBL" id="GBRH01218374">
    <property type="protein sequence ID" value="JAD79521.1"/>
    <property type="molecule type" value="Transcribed_RNA"/>
</dbReference>
<name>A0A0A9CVB9_ARUDO</name>
<evidence type="ECO:0000313" key="1">
    <source>
        <dbReference type="EMBL" id="JAD79521.1"/>
    </source>
</evidence>